<organism evidence="3 4">
    <name type="scientific">Citrifermentans bemidjiense (strain ATCC BAA-1014 / DSM 16622 / JCM 12645 / Bem)</name>
    <name type="common">Geobacter bemidjiensis</name>
    <dbReference type="NCBI Taxonomy" id="404380"/>
    <lineage>
        <taxon>Bacteria</taxon>
        <taxon>Pseudomonadati</taxon>
        <taxon>Thermodesulfobacteriota</taxon>
        <taxon>Desulfuromonadia</taxon>
        <taxon>Geobacterales</taxon>
        <taxon>Geobacteraceae</taxon>
        <taxon>Citrifermentans</taxon>
    </lineage>
</organism>
<feature type="chain" id="PRO_5002829912" description="Secreted protein" evidence="2">
    <location>
        <begin position="24"/>
        <end position="123"/>
    </location>
</feature>
<evidence type="ECO:0000256" key="2">
    <source>
        <dbReference type="SAM" id="SignalP"/>
    </source>
</evidence>
<evidence type="ECO:0008006" key="5">
    <source>
        <dbReference type="Google" id="ProtNLM"/>
    </source>
</evidence>
<sequence length="123" mass="13188">MRPCSLLFGIATFALSSASPAFALIGLNQCGPGTKPPVRMHCGQEELLLGYRDAAGPCLWVCCPPNSDGRTYDCSGDPTPSDFKLDLRNVRPRPWTGVFTPGSSFLRPDAEKDTEGGMVQPAK</sequence>
<dbReference type="EMBL" id="CP001124">
    <property type="protein sequence ID" value="ACH39866.1"/>
    <property type="molecule type" value="Genomic_DNA"/>
</dbReference>
<dbReference type="KEGG" id="gbm:Gbem_2862"/>
<evidence type="ECO:0000313" key="3">
    <source>
        <dbReference type="EMBL" id="ACH39866.1"/>
    </source>
</evidence>
<evidence type="ECO:0000313" key="4">
    <source>
        <dbReference type="Proteomes" id="UP000008825"/>
    </source>
</evidence>
<proteinExistence type="predicted"/>
<keyword evidence="2" id="KW-0732">Signal</keyword>
<evidence type="ECO:0000256" key="1">
    <source>
        <dbReference type="SAM" id="MobiDB-lite"/>
    </source>
</evidence>
<feature type="signal peptide" evidence="2">
    <location>
        <begin position="1"/>
        <end position="23"/>
    </location>
</feature>
<reference evidence="3 4" key="2">
    <citation type="journal article" date="2010" name="BMC Genomics">
        <title>The genome of Geobacter bemidjiensis, exemplar for the subsurface clade of Geobacter species that predominate in Fe(III)-reducing subsurface environments.</title>
        <authorList>
            <person name="Aklujkar M."/>
            <person name="Young N.D."/>
            <person name="Holmes D."/>
            <person name="Chavan M."/>
            <person name="Risso C."/>
            <person name="Kiss H.E."/>
            <person name="Han C.S."/>
            <person name="Land M.L."/>
            <person name="Lovley D.R."/>
        </authorList>
    </citation>
    <scope>NUCLEOTIDE SEQUENCE [LARGE SCALE GENOMIC DNA]</scope>
    <source>
        <strain evidence="4">ATCC BAA-1014 / DSM 16622 / JCM 12645 / Bem</strain>
    </source>
</reference>
<accession>B5EIG4</accession>
<dbReference type="RefSeq" id="WP_012531292.1">
    <property type="nucleotide sequence ID" value="NC_011146.1"/>
</dbReference>
<dbReference type="AlphaFoldDB" id="B5EIG4"/>
<keyword evidence="4" id="KW-1185">Reference proteome</keyword>
<name>B5EIG4_CITBB</name>
<dbReference type="Proteomes" id="UP000008825">
    <property type="component" value="Chromosome"/>
</dbReference>
<reference evidence="3 4" key="1">
    <citation type="submission" date="2008-07" db="EMBL/GenBank/DDBJ databases">
        <title>Complete sequence of Geobacter bemidjiensis BEM.</title>
        <authorList>
            <consortium name="US DOE Joint Genome Institute"/>
            <person name="Lucas S."/>
            <person name="Copeland A."/>
            <person name="Lapidus A."/>
            <person name="Glavina del Rio T."/>
            <person name="Dalin E."/>
            <person name="Tice H."/>
            <person name="Bruce D."/>
            <person name="Goodwin L."/>
            <person name="Pitluck S."/>
            <person name="Kiss H."/>
            <person name="Brettin T."/>
            <person name="Detter J.C."/>
            <person name="Han C."/>
            <person name="Kuske C.R."/>
            <person name="Schmutz J."/>
            <person name="Larimer F."/>
            <person name="Land M."/>
            <person name="Hauser L."/>
            <person name="Kyrpides N."/>
            <person name="Lykidis A."/>
            <person name="Lovley D."/>
            <person name="Richardson P."/>
        </authorList>
    </citation>
    <scope>NUCLEOTIDE SEQUENCE [LARGE SCALE GENOMIC DNA]</scope>
    <source>
        <strain evidence="4">ATCC BAA-1014 / DSM 16622 / JCM 12645 / Bem</strain>
    </source>
</reference>
<gene>
    <name evidence="3" type="ordered locus">Gbem_2862</name>
</gene>
<dbReference type="HOGENOM" id="CLU_2011959_0_0_7"/>
<protein>
    <recommendedName>
        <fullName evidence="5">Secreted protein</fullName>
    </recommendedName>
</protein>
<feature type="region of interest" description="Disordered" evidence="1">
    <location>
        <begin position="100"/>
        <end position="123"/>
    </location>
</feature>
<dbReference type="OrthoDB" id="5402494at2"/>